<gene>
    <name evidence="12" type="ORF">GOP47_0010194</name>
</gene>
<dbReference type="InterPro" id="IPR000330">
    <property type="entry name" value="SNF2_N"/>
</dbReference>
<dbReference type="Gene3D" id="3.40.50.10810">
    <property type="entry name" value="Tandem AAA-ATPase domain"/>
    <property type="match status" value="1"/>
</dbReference>
<dbReference type="InterPro" id="IPR038718">
    <property type="entry name" value="SNF2-like_sf"/>
</dbReference>
<evidence type="ECO:0000256" key="4">
    <source>
        <dbReference type="ARBA" id="ARBA00022741"/>
    </source>
</evidence>
<feature type="compositionally biased region" description="Basic residues" evidence="8">
    <location>
        <begin position="1012"/>
        <end position="1021"/>
    </location>
</feature>
<organism evidence="12 13">
    <name type="scientific">Adiantum capillus-veneris</name>
    <name type="common">Maidenhair fern</name>
    <dbReference type="NCBI Taxonomy" id="13818"/>
    <lineage>
        <taxon>Eukaryota</taxon>
        <taxon>Viridiplantae</taxon>
        <taxon>Streptophyta</taxon>
        <taxon>Embryophyta</taxon>
        <taxon>Tracheophyta</taxon>
        <taxon>Polypodiopsida</taxon>
        <taxon>Polypodiidae</taxon>
        <taxon>Polypodiales</taxon>
        <taxon>Pteridineae</taxon>
        <taxon>Pteridaceae</taxon>
        <taxon>Vittarioideae</taxon>
        <taxon>Adiantum</taxon>
    </lineage>
</organism>
<dbReference type="GO" id="GO:0000785">
    <property type="term" value="C:chromatin"/>
    <property type="evidence" value="ECO:0007669"/>
    <property type="project" value="TreeGrafter"/>
</dbReference>
<evidence type="ECO:0000313" key="13">
    <source>
        <dbReference type="Proteomes" id="UP000886520"/>
    </source>
</evidence>
<dbReference type="InterPro" id="IPR023780">
    <property type="entry name" value="Chromo_domain"/>
</dbReference>
<dbReference type="Gene3D" id="3.40.50.300">
    <property type="entry name" value="P-loop containing nucleotide triphosphate hydrolases"/>
    <property type="match status" value="1"/>
</dbReference>
<feature type="region of interest" description="Disordered" evidence="8">
    <location>
        <begin position="979"/>
        <end position="1029"/>
    </location>
</feature>
<dbReference type="GO" id="GO:0003677">
    <property type="term" value="F:DNA binding"/>
    <property type="evidence" value="ECO:0007669"/>
    <property type="project" value="TreeGrafter"/>
</dbReference>
<evidence type="ECO:0000256" key="6">
    <source>
        <dbReference type="ARBA" id="ARBA00022840"/>
    </source>
</evidence>
<proteinExistence type="predicted"/>
<dbReference type="SMART" id="SM00298">
    <property type="entry name" value="CHROMO"/>
    <property type="match status" value="2"/>
</dbReference>
<dbReference type="GO" id="GO:0003682">
    <property type="term" value="F:chromatin binding"/>
    <property type="evidence" value="ECO:0007669"/>
    <property type="project" value="TreeGrafter"/>
</dbReference>
<name>A0A9D4UUA9_ADICA</name>
<dbReference type="Pfam" id="PF00271">
    <property type="entry name" value="Helicase_C"/>
    <property type="match status" value="1"/>
</dbReference>
<dbReference type="InterPro" id="IPR000953">
    <property type="entry name" value="Chromo/chromo_shadow_dom"/>
</dbReference>
<evidence type="ECO:0000256" key="8">
    <source>
        <dbReference type="SAM" id="MobiDB-lite"/>
    </source>
</evidence>
<evidence type="ECO:0000259" key="11">
    <source>
        <dbReference type="PROSITE" id="PS51194"/>
    </source>
</evidence>
<comment type="subcellular location">
    <subcellularLocation>
        <location evidence="1">Nucleus</location>
    </subcellularLocation>
</comment>
<dbReference type="Pfam" id="PF00385">
    <property type="entry name" value="Chromo"/>
    <property type="match status" value="1"/>
</dbReference>
<evidence type="ECO:0000256" key="5">
    <source>
        <dbReference type="ARBA" id="ARBA00022801"/>
    </source>
</evidence>
<dbReference type="Gene3D" id="1.10.10.60">
    <property type="entry name" value="Homeodomain-like"/>
    <property type="match status" value="1"/>
</dbReference>
<dbReference type="SMART" id="SM00490">
    <property type="entry name" value="HELICc"/>
    <property type="match status" value="1"/>
</dbReference>
<dbReference type="InterPro" id="IPR001650">
    <property type="entry name" value="Helicase_C-like"/>
</dbReference>
<feature type="region of interest" description="Disordered" evidence="8">
    <location>
        <begin position="1666"/>
        <end position="1685"/>
    </location>
</feature>
<protein>
    <submittedName>
        <fullName evidence="12">Uncharacterized protein</fullName>
    </submittedName>
</protein>
<feature type="region of interest" description="Disordered" evidence="8">
    <location>
        <begin position="1"/>
        <end position="29"/>
    </location>
</feature>
<comment type="caution">
    <text evidence="12">The sequence shown here is derived from an EMBL/GenBank/DDBJ whole genome shotgun (WGS) entry which is preliminary data.</text>
</comment>
<evidence type="ECO:0000256" key="2">
    <source>
        <dbReference type="ARBA" id="ARBA00022528"/>
    </source>
</evidence>
<dbReference type="GO" id="GO:0005524">
    <property type="term" value="F:ATP binding"/>
    <property type="evidence" value="ECO:0007669"/>
    <property type="project" value="UniProtKB-KW"/>
</dbReference>
<dbReference type="PANTHER" id="PTHR45623">
    <property type="entry name" value="CHROMODOMAIN-HELICASE-DNA-BINDING PROTEIN 3-RELATED-RELATED"/>
    <property type="match status" value="1"/>
</dbReference>
<feature type="region of interest" description="Disordered" evidence="8">
    <location>
        <begin position="157"/>
        <end position="176"/>
    </location>
</feature>
<feature type="region of interest" description="Disordered" evidence="8">
    <location>
        <begin position="1511"/>
        <end position="1573"/>
    </location>
</feature>
<dbReference type="Pfam" id="PF00176">
    <property type="entry name" value="SNF2-rel_dom"/>
    <property type="match status" value="1"/>
</dbReference>
<keyword evidence="6" id="KW-0067">ATP-binding</keyword>
<feature type="domain" description="Chromo" evidence="9">
    <location>
        <begin position="324"/>
        <end position="376"/>
    </location>
</feature>
<dbReference type="EMBL" id="JABFUD020000010">
    <property type="protein sequence ID" value="KAI5074233.1"/>
    <property type="molecule type" value="Genomic_DNA"/>
</dbReference>
<evidence type="ECO:0000256" key="7">
    <source>
        <dbReference type="ARBA" id="ARBA00023242"/>
    </source>
</evidence>
<keyword evidence="7" id="KW-0539">Nucleus</keyword>
<dbReference type="InterPro" id="IPR014001">
    <property type="entry name" value="Helicase_ATP-bd"/>
</dbReference>
<dbReference type="OrthoDB" id="5857104at2759"/>
<dbReference type="Proteomes" id="UP000886520">
    <property type="component" value="Chromosome 10"/>
</dbReference>
<dbReference type="GO" id="GO:0016887">
    <property type="term" value="F:ATP hydrolysis activity"/>
    <property type="evidence" value="ECO:0007669"/>
    <property type="project" value="TreeGrafter"/>
</dbReference>
<feature type="region of interest" description="Disordered" evidence="8">
    <location>
        <begin position="90"/>
        <end position="128"/>
    </location>
</feature>
<feature type="compositionally biased region" description="Polar residues" evidence="8">
    <location>
        <begin position="1526"/>
        <end position="1536"/>
    </location>
</feature>
<evidence type="ECO:0000259" key="10">
    <source>
        <dbReference type="PROSITE" id="PS51192"/>
    </source>
</evidence>
<dbReference type="CDD" id="cd18659">
    <property type="entry name" value="CD2_tandem"/>
    <property type="match status" value="1"/>
</dbReference>
<keyword evidence="4" id="KW-0547">Nucleotide-binding</keyword>
<dbReference type="SMART" id="SM00487">
    <property type="entry name" value="DEXDc"/>
    <property type="match status" value="1"/>
</dbReference>
<feature type="domain" description="Helicase C-terminal" evidence="11">
    <location>
        <begin position="721"/>
        <end position="886"/>
    </location>
</feature>
<keyword evidence="5" id="KW-0378">Hydrolase</keyword>
<keyword evidence="2" id="KW-0150">Chloroplast</keyword>
<dbReference type="GO" id="GO:0140658">
    <property type="term" value="F:ATP-dependent chromatin remodeler activity"/>
    <property type="evidence" value="ECO:0007669"/>
    <property type="project" value="TreeGrafter"/>
</dbReference>
<dbReference type="PROSITE" id="PS50013">
    <property type="entry name" value="CHROMO_2"/>
    <property type="match status" value="1"/>
</dbReference>
<evidence type="ECO:0000259" key="9">
    <source>
        <dbReference type="PROSITE" id="PS50013"/>
    </source>
</evidence>
<evidence type="ECO:0000256" key="1">
    <source>
        <dbReference type="ARBA" id="ARBA00004123"/>
    </source>
</evidence>
<dbReference type="GO" id="GO:0042393">
    <property type="term" value="F:histone binding"/>
    <property type="evidence" value="ECO:0007669"/>
    <property type="project" value="TreeGrafter"/>
</dbReference>
<dbReference type="GO" id="GO:0005634">
    <property type="term" value="C:nucleus"/>
    <property type="evidence" value="ECO:0007669"/>
    <property type="project" value="UniProtKB-SubCell"/>
</dbReference>
<dbReference type="SUPFAM" id="SSF52540">
    <property type="entry name" value="P-loop containing nucleoside triphosphate hydrolases"/>
    <property type="match status" value="2"/>
</dbReference>
<keyword evidence="3" id="KW-0677">Repeat</keyword>
<keyword evidence="2" id="KW-0934">Plastid</keyword>
<dbReference type="InterPro" id="IPR049730">
    <property type="entry name" value="SNF2/RAD54-like_C"/>
</dbReference>
<dbReference type="Gene3D" id="2.40.50.40">
    <property type="match status" value="1"/>
</dbReference>
<feature type="compositionally biased region" description="Basic and acidic residues" evidence="8">
    <location>
        <begin position="994"/>
        <end position="1010"/>
    </location>
</feature>
<evidence type="ECO:0000256" key="3">
    <source>
        <dbReference type="ARBA" id="ARBA00022737"/>
    </source>
</evidence>
<feature type="domain" description="Helicase ATP-binding" evidence="10">
    <location>
        <begin position="413"/>
        <end position="584"/>
    </location>
</feature>
<sequence>MKLRQRTESIKYASDSEEDDSSIASDQNVVVMNQRRRKVKAASNLSFSDNGVSGSLLRFAQPNVKNTSADLPPLPELSIVVDDSDEDFMEARVSQRKRTTSQVSRKGGGSPQAKRNISGRSVRKSYKEGLGRDEVQKVLVSGQRRLVKAVASPKAIEQSPCEVSEDDTNAHSDAEASKLCRPKRVLPKKACTSITEQDSTKTEANISPSVTDVEDAQEPMALDLHVDAYGLCTLEGASACKMVKCTGQIEKILAVQNQGTNSVVYCIKECGRSYRSVCAVKEALLKSKCPQLLRNFLKRMDELERLNGNPGDREDAPAFNYLYLQVERVICLEERRGGRRYYLVKWGGLPYTESTWELEADLIFKEDQAAIARYFQINSRTSLNVPLTNNGKLLFKDGRELRDYQEKGLAWMDHNFQIHVNCILADEMGLGKTMQAVSMLENLRVKRKCKGPFLVIAPVSTLGHWQREVESLTNMNCVLFSGSAEDRRIIKNYEFFYAKSQYIKFNVLLTSFEILMKDQGFLSKHEWQYVVVDEAHRLKSKCSKTTCCLKQLSIRRGGLLLLTGTPIQNNTKEVFSLLNILDPQQFSSEEEFLLKYGDLKKAEQVKDLQDNVLRPRLLRRLKEDVEKSIPLKEETIIWVELTKEQRCYYRAILENRISDLLKGSQSNNIPNLRNVAMELRKLCNHPFLCNGLQEDIVSKLKLQEVDKTSAALSVSSGKMMLLDKLLPMLKNAGHRVLLFSQFAIMLDLLEDYLISKSYTYERIDGSVRGSERQAAIDRYSSKDSDTFLFLLSTRAGGLGITLTAADTCIIYDSDWNPQNDLQAMARCHRIGQKKDVRIYRLITKDTYEQHLFECSSRKYGLDEAILGGMQGAITDNEYNENIENLLKKGAYSILREDGEAEAAAFHAQNIEQILESRTEKRLVGGRGQNTFSVATFISNPAVDSVLDEEPASDGDPQQFWQELLPEACNAALNDDKTPMVTSCGPRKRQVVNYREGRGISETESSDEGHGISKSRRHRARKKNSEELGANGDIKQWSEKELKQLENSLLELGANRAEEIMAEAGLQHHGIQEVQQLMDVLFRLCHYFQARSAIATNSSHAKPLDVQAAPDQSFVKDQLAPNGNNCCTNQTQSWKASTFSDMPGEGPASVDAHFQQDNKDMKIDGEEKPESPNVVMHPVIEGIVFPTIPPYAQKALRSQVFTKRLEKRAARYLQVLQERETLARALCEGTILPPYVKRLKRLPIWWNDAEDADLLRGAHKHGHRSFYKIREDKSLCFSSKLELLNSGNQKREDPPCQDAAFNTIIAENQQVASNVVITDNPPIEPFPCPDQEVWPQDGVLAMRLRQLIQALRTPLPLQDRHKGKVLEETAPKSSVDERGRAIALVSKMHPRYESMPPQGLLSASASLRQPSMELCGRNIVALSPNAEPQKSVTAVGPLPIIKTKPPHALPIIKSKTFRDHKSRGKENLHCREVLDVPNTSSEGSGDEFQRQYNNNSKAAQIVDRQWATNMGGASRLDKPYKGGQGPGNVSITRSEIGSTPLHKEQNAKPILLSGSDISSQQESRGKKWPATSTKSHVDYALDRTNQREPLLELKQSREKKWPSTSTASYKDFALERENWREPLVELKQRREKKGPSTENVSHKDFVLERANQRETLLELNSAKRKTFSEAPLLSNKKHKEASKQQTLHGFLAQRVVPKQGIP</sequence>
<dbReference type="InterPro" id="IPR016197">
    <property type="entry name" value="Chromo-like_dom_sf"/>
</dbReference>
<dbReference type="PROSITE" id="PS51194">
    <property type="entry name" value="HELICASE_CTER"/>
    <property type="match status" value="1"/>
</dbReference>
<keyword evidence="13" id="KW-1185">Reference proteome</keyword>
<reference evidence="12" key="1">
    <citation type="submission" date="2021-01" db="EMBL/GenBank/DDBJ databases">
        <title>Adiantum capillus-veneris genome.</title>
        <authorList>
            <person name="Fang Y."/>
            <person name="Liao Q."/>
        </authorList>
    </citation>
    <scope>NUCLEOTIDE SEQUENCE</scope>
    <source>
        <strain evidence="12">H3</strain>
        <tissue evidence="12">Leaf</tissue>
    </source>
</reference>
<dbReference type="CDD" id="cd18793">
    <property type="entry name" value="SF2_C_SNF"/>
    <property type="match status" value="1"/>
</dbReference>
<evidence type="ECO:0000313" key="12">
    <source>
        <dbReference type="EMBL" id="KAI5074233.1"/>
    </source>
</evidence>
<dbReference type="PANTHER" id="PTHR45623:SF11">
    <property type="entry name" value="KISMET, ISOFORM C"/>
    <property type="match status" value="1"/>
</dbReference>
<dbReference type="PROSITE" id="PS51192">
    <property type="entry name" value="HELICASE_ATP_BIND_1"/>
    <property type="match status" value="1"/>
</dbReference>
<dbReference type="InterPro" id="IPR027417">
    <property type="entry name" value="P-loop_NTPase"/>
</dbReference>
<accession>A0A9D4UUA9</accession>
<dbReference type="SUPFAM" id="SSF54160">
    <property type="entry name" value="Chromo domain-like"/>
    <property type="match status" value="1"/>
</dbReference>